<feature type="chain" id="PRO_5041211848" evidence="2">
    <location>
        <begin position="20"/>
        <end position="319"/>
    </location>
</feature>
<reference evidence="3" key="1">
    <citation type="submission" date="2023-06" db="EMBL/GenBank/DDBJ databases">
        <title>Genomic analysis of the entomopathogenic nematode Steinernema hermaphroditum.</title>
        <authorList>
            <person name="Schwarz E.M."/>
            <person name="Heppert J.K."/>
            <person name="Baniya A."/>
            <person name="Schwartz H.T."/>
            <person name="Tan C.-H."/>
            <person name="Antoshechkin I."/>
            <person name="Sternberg P.W."/>
            <person name="Goodrich-Blair H."/>
            <person name="Dillman A.R."/>
        </authorList>
    </citation>
    <scope>NUCLEOTIDE SEQUENCE</scope>
    <source>
        <strain evidence="3">PS9179</strain>
        <tissue evidence="3">Whole animal</tissue>
    </source>
</reference>
<evidence type="ECO:0000256" key="2">
    <source>
        <dbReference type="SAM" id="SignalP"/>
    </source>
</evidence>
<dbReference type="EMBL" id="JAUCMV010000002">
    <property type="protein sequence ID" value="KAK0417102.1"/>
    <property type="molecule type" value="Genomic_DNA"/>
</dbReference>
<feature type="signal peptide" evidence="2">
    <location>
        <begin position="1"/>
        <end position="19"/>
    </location>
</feature>
<accession>A0AA39I5Z8</accession>
<organism evidence="3 4">
    <name type="scientific">Steinernema hermaphroditum</name>
    <dbReference type="NCBI Taxonomy" id="289476"/>
    <lineage>
        <taxon>Eukaryota</taxon>
        <taxon>Metazoa</taxon>
        <taxon>Ecdysozoa</taxon>
        <taxon>Nematoda</taxon>
        <taxon>Chromadorea</taxon>
        <taxon>Rhabditida</taxon>
        <taxon>Tylenchina</taxon>
        <taxon>Panagrolaimomorpha</taxon>
        <taxon>Strongyloidoidea</taxon>
        <taxon>Steinernematidae</taxon>
        <taxon>Steinernema</taxon>
    </lineage>
</organism>
<proteinExistence type="predicted"/>
<evidence type="ECO:0000313" key="3">
    <source>
        <dbReference type="EMBL" id="KAK0417102.1"/>
    </source>
</evidence>
<sequence length="319" mass="34564">MRRTSILLLLAALFGSTASQRSFANTRFDLGDDLPVEGAPWGPVRVSADHDAPPQAVDAQRAASPPPPPASSTFALPTFPTVSFPTMPTISFPPVPAFTALPPPAFPAAVLGSPAPGVAAPAPVEAPPPVATLPPLVPSPVVVVPSTPASQGLAPIRVKAVKLVTQAPKKSPVWFSDDFDAKECAKKPEFLAQQFARKFPQRALTKDKVAKFESFLAMRLRECQKKEAANHWEHIERALGVLKISAIEEEECRSGLVQEQIACANIRNYACQFAQKPFRFRSQPAKTIIQEARLAEDGSEKCRKIVKVLKKKIEQKSRV</sequence>
<protein>
    <submittedName>
        <fullName evidence="3">Uncharacterized protein</fullName>
    </submittedName>
</protein>
<gene>
    <name evidence="3" type="ORF">QR680_012835</name>
</gene>
<dbReference type="AlphaFoldDB" id="A0AA39I5Z8"/>
<comment type="caution">
    <text evidence="3">The sequence shown here is derived from an EMBL/GenBank/DDBJ whole genome shotgun (WGS) entry which is preliminary data.</text>
</comment>
<evidence type="ECO:0000256" key="1">
    <source>
        <dbReference type="SAM" id="MobiDB-lite"/>
    </source>
</evidence>
<dbReference type="Proteomes" id="UP001175271">
    <property type="component" value="Unassembled WGS sequence"/>
</dbReference>
<keyword evidence="2" id="KW-0732">Signal</keyword>
<name>A0AA39I5Z8_9BILA</name>
<evidence type="ECO:0000313" key="4">
    <source>
        <dbReference type="Proteomes" id="UP001175271"/>
    </source>
</evidence>
<keyword evidence="4" id="KW-1185">Reference proteome</keyword>
<feature type="region of interest" description="Disordered" evidence="1">
    <location>
        <begin position="41"/>
        <end position="74"/>
    </location>
</feature>